<organism evidence="1">
    <name type="scientific">Raoultella planticola</name>
    <name type="common">Klebsiella planticola</name>
    <dbReference type="NCBI Taxonomy" id="575"/>
    <lineage>
        <taxon>Bacteria</taxon>
        <taxon>Pseudomonadati</taxon>
        <taxon>Pseudomonadota</taxon>
        <taxon>Gammaproteobacteria</taxon>
        <taxon>Enterobacterales</taxon>
        <taxon>Enterobacteriaceae</taxon>
        <taxon>Klebsiella/Raoultella group</taxon>
        <taxon>Raoultella</taxon>
    </lineage>
</organism>
<dbReference type="EMBL" id="CP029752">
    <property type="protein sequence ID" value="QFG76890.1"/>
    <property type="molecule type" value="Genomic_DNA"/>
</dbReference>
<proteinExistence type="predicted"/>
<accession>A0A5P6AAA8</accession>
<name>A0A5P6AAA8_RAOPL</name>
<gene>
    <name evidence="1" type="ORF">DMB90_17825</name>
</gene>
<evidence type="ECO:0000313" key="1">
    <source>
        <dbReference type="EMBL" id="QFG76890.1"/>
    </source>
</evidence>
<reference evidence="1" key="1">
    <citation type="submission" date="2018-05" db="EMBL/GenBank/DDBJ databases">
        <title>Bacterial isolates from healthy term breastfed infants carrying antibiotic resistance genes.</title>
        <authorList>
            <person name="Casaburi G."/>
        </authorList>
    </citation>
    <scope>NUCLEOTIDE SEQUENCE [LARGE SCALE GENOMIC DNA]</scope>
    <source>
        <strain evidence="1">7084_4</strain>
    </source>
</reference>
<dbReference type="AlphaFoldDB" id="A0A5P6AAA8"/>
<protein>
    <submittedName>
        <fullName evidence="1">Uncharacterized protein</fullName>
    </submittedName>
</protein>
<sequence length="120" mass="13980">MNIRGAAVTYIEDSIIVLVDELVDKKTIIEWLDDIDSDDCLFSVVRRFYLIVKLINESEFDNEDYQEMLINLTDIKIITLVAIACSYYEWEIVSYINHSGVLKREGINEFVEKIIHASEK</sequence>